<feature type="domain" description="TsaA-like" evidence="3">
    <location>
        <begin position="3"/>
        <end position="145"/>
    </location>
</feature>
<dbReference type="InterPro" id="IPR023368">
    <property type="entry name" value="UPF0066_cons_site"/>
</dbReference>
<dbReference type="CDD" id="cd09281">
    <property type="entry name" value="UPF0066"/>
    <property type="match status" value="1"/>
</dbReference>
<dbReference type="PANTHER" id="PTHR12818:SF0">
    <property type="entry name" value="TRNA (ADENINE(37)-N6)-METHYLTRANSFERASE"/>
    <property type="match status" value="1"/>
</dbReference>
<dbReference type="GO" id="GO:0032259">
    <property type="term" value="P:methylation"/>
    <property type="evidence" value="ECO:0007669"/>
    <property type="project" value="UniProtKB-KW"/>
</dbReference>
<keyword evidence="4" id="KW-0489">Methyltransferase</keyword>
<dbReference type="SUPFAM" id="SSF118196">
    <property type="entry name" value="YaeB-like"/>
    <property type="match status" value="1"/>
</dbReference>
<dbReference type="InterPro" id="IPR040372">
    <property type="entry name" value="YaeB-like"/>
</dbReference>
<accession>A0A2S7XMT2</accession>
<evidence type="ECO:0000256" key="1">
    <source>
        <dbReference type="ARBA" id="ARBA00022691"/>
    </source>
</evidence>
<evidence type="ECO:0000313" key="4">
    <source>
        <dbReference type="EMBL" id="PQJ94893.1"/>
    </source>
</evidence>
<dbReference type="PANTHER" id="PTHR12818">
    <property type="entry name" value="TRNA (ADENINE(37)-N6)-METHYLTRANSFERASE"/>
    <property type="match status" value="1"/>
</dbReference>
<dbReference type="PROSITE" id="PS51668">
    <property type="entry name" value="TSAA_2"/>
    <property type="match status" value="1"/>
</dbReference>
<comment type="caution">
    <text evidence="4">The sequence shown here is derived from an EMBL/GenBank/DDBJ whole genome shotgun (WGS) entry which is preliminary data.</text>
</comment>
<dbReference type="RefSeq" id="WP_105074859.1">
    <property type="nucleotide sequence ID" value="NZ_PPGH01000038.1"/>
</dbReference>
<gene>
    <name evidence="4" type="primary">tsaA</name>
    <name evidence="4" type="ORF">CXB77_17295</name>
</gene>
<dbReference type="PROSITE" id="PS01318">
    <property type="entry name" value="TSAA_1"/>
    <property type="match status" value="1"/>
</dbReference>
<keyword evidence="5" id="KW-1185">Reference proteome</keyword>
<dbReference type="AlphaFoldDB" id="A0A2S7XMT2"/>
<dbReference type="Pfam" id="PF18389">
    <property type="entry name" value="TrmO_C"/>
    <property type="match status" value="1"/>
</dbReference>
<dbReference type="InterPro" id="IPR041369">
    <property type="entry name" value="TrmO_C"/>
</dbReference>
<dbReference type="InterPro" id="IPR023370">
    <property type="entry name" value="TrmO-like_N"/>
</dbReference>
<dbReference type="EMBL" id="PPGH01000038">
    <property type="protein sequence ID" value="PQJ94893.1"/>
    <property type="molecule type" value="Genomic_DNA"/>
</dbReference>
<reference evidence="4 5" key="1">
    <citation type="submission" date="2018-01" db="EMBL/GenBank/DDBJ databases">
        <title>The complete genome sequence of Chromatium okenii LaCa, a purple sulfur bacterium with a turbulent life.</title>
        <authorList>
            <person name="Luedin S.M."/>
            <person name="Liechti N."/>
            <person name="Storelli N."/>
            <person name="Danza F."/>
            <person name="Wittwer M."/>
            <person name="Pothier J.F."/>
            <person name="Tonolla M.A."/>
        </authorList>
    </citation>
    <scope>NUCLEOTIDE SEQUENCE [LARGE SCALE GENOMIC DNA]</scope>
    <source>
        <strain evidence="4 5">LaCa</strain>
    </source>
</reference>
<keyword evidence="4" id="KW-0808">Transferase</keyword>
<comment type="similarity">
    <text evidence="2">Belongs to the tRNA methyltransferase O family.</text>
</comment>
<organism evidence="4 5">
    <name type="scientific">Chromatium okenii</name>
    <dbReference type="NCBI Taxonomy" id="61644"/>
    <lineage>
        <taxon>Bacteria</taxon>
        <taxon>Pseudomonadati</taxon>
        <taxon>Pseudomonadota</taxon>
        <taxon>Gammaproteobacteria</taxon>
        <taxon>Chromatiales</taxon>
        <taxon>Chromatiaceae</taxon>
        <taxon>Chromatium</taxon>
    </lineage>
</organism>
<dbReference type="Gene3D" id="3.30.2310.10">
    <property type="entry name" value="YaeB-like"/>
    <property type="match status" value="1"/>
</dbReference>
<proteinExistence type="inferred from homology"/>
<evidence type="ECO:0000259" key="3">
    <source>
        <dbReference type="PROSITE" id="PS51668"/>
    </source>
</evidence>
<name>A0A2S7XMT2_9GAMM</name>
<dbReference type="InterPro" id="IPR036414">
    <property type="entry name" value="YaeB_N_sf"/>
</dbReference>
<dbReference type="Pfam" id="PF01980">
    <property type="entry name" value="TrmO_N"/>
    <property type="match status" value="1"/>
</dbReference>
<dbReference type="GO" id="GO:0008168">
    <property type="term" value="F:methyltransferase activity"/>
    <property type="evidence" value="ECO:0007669"/>
    <property type="project" value="UniProtKB-KW"/>
</dbReference>
<dbReference type="Gene3D" id="2.40.30.70">
    <property type="entry name" value="YaeB-like"/>
    <property type="match status" value="1"/>
</dbReference>
<dbReference type="InterPro" id="IPR036413">
    <property type="entry name" value="YaeB-like_sf"/>
</dbReference>
<evidence type="ECO:0000313" key="5">
    <source>
        <dbReference type="Proteomes" id="UP000239936"/>
    </source>
</evidence>
<dbReference type="NCBIfam" id="TIGR00104">
    <property type="entry name" value="tRNA_TsaA"/>
    <property type="match status" value="1"/>
</dbReference>
<sequence>MTFNPIGIIRSPYTDKFGIPRQPGLVTAAEARLELLPAFAREEAFKGLDGFSHVWILFVFHADCLDAGWKPTVRPPRLGGRQTVGVFASRAPYRPNPIGLSAVEQLGLIRDARGLALRLRGVDLLDGTPVLDIKPYVPYADALPSARSGFATPPEMTITPVHFSAAAERDLVLVDPDGQRQLRQLIAQILAQDPRPGYMNRYPQRREFGMQLYNLNVRWRCDAAGIEVVSVTPSADK</sequence>
<keyword evidence="1" id="KW-0949">S-adenosyl-L-methionine</keyword>
<protein>
    <submittedName>
        <fullName evidence="4">tRNA (N6-threonylcarbamoyladenosine(37)-N6)-methyltransferase TrmO</fullName>
    </submittedName>
</protein>
<dbReference type="Proteomes" id="UP000239936">
    <property type="component" value="Unassembled WGS sequence"/>
</dbReference>
<dbReference type="OrthoDB" id="9804309at2"/>
<evidence type="ECO:0000256" key="2">
    <source>
        <dbReference type="ARBA" id="ARBA00033753"/>
    </source>
</evidence>